<dbReference type="KEGG" id="skr:BRX40_21935"/>
<keyword evidence="2" id="KW-0614">Plasmid</keyword>
<accession>A0A1L6JH75</accession>
<dbReference type="Proteomes" id="UP000185161">
    <property type="component" value="Plasmid tig00000001"/>
</dbReference>
<dbReference type="AlphaFoldDB" id="A0A1L6JH75"/>
<dbReference type="EMBL" id="QQWO01000018">
    <property type="protein sequence ID" value="RSV00247.1"/>
    <property type="molecule type" value="Genomic_DNA"/>
</dbReference>
<protein>
    <recommendedName>
        <fullName evidence="6">PRTRC system protein F</fullName>
    </recommendedName>
</protein>
<dbReference type="OrthoDB" id="7576626at2"/>
<dbReference type="Proteomes" id="UP000286681">
    <property type="component" value="Unassembled WGS sequence"/>
</dbReference>
<evidence type="ECO:0000313" key="5">
    <source>
        <dbReference type="Proteomes" id="UP000286681"/>
    </source>
</evidence>
<sequence length="362" mass="40015">MATLPDFPGQPAANRPKPSMRRSSFARARKRTVPPIPSLHPSACPSHRSADLAGRSVRFSPDIPVIFDRSLVAHHKLVGSWVVSKEGATARLTRPEARRRIEQVFTAKVLDILRSCTIADLRVVLLNGESCGAPAIAIVCDSVGQLDLGWIEDSNRPIPWRAAAYRALERTLGSALPVFCYDDLFDNISMYYWDGETEDGAAREALIAYHGADPSEIDAQIMPSAMNAKRPEWMFAAKAAPQSKLPIVLRRALRELRDAHAALTDLPDEHHAWRVEMDVLYEYVPGIEECSPLPPLTLVPVEQFAVEVDDVGRHGMEYGFMDVTGLCPMTQIAAIDAWLASLAVGARLLRAARHLIELYPPE</sequence>
<evidence type="ECO:0000256" key="1">
    <source>
        <dbReference type="SAM" id="MobiDB-lite"/>
    </source>
</evidence>
<evidence type="ECO:0000313" key="2">
    <source>
        <dbReference type="EMBL" id="APR55271.1"/>
    </source>
</evidence>
<geneLocation type="plasmid" evidence="2 4">
    <name>tig00000001</name>
</geneLocation>
<gene>
    <name evidence="2" type="ORF">BRX40_21935</name>
    <name evidence="3" type="ORF">CA257_18050</name>
</gene>
<name>A0A1L6JH75_9SPHN</name>
<evidence type="ECO:0008006" key="6">
    <source>
        <dbReference type="Google" id="ProtNLM"/>
    </source>
</evidence>
<reference evidence="3 5" key="3">
    <citation type="submission" date="2018-07" db="EMBL/GenBank/DDBJ databases">
        <title>Genomic and Epidemiologic Investigation of an Indolent Hospital Outbreak.</title>
        <authorList>
            <person name="Johnson R.C."/>
            <person name="Deming C."/>
            <person name="Conlan S."/>
            <person name="Zellmer C.J."/>
            <person name="Michelin A.V."/>
            <person name="Lee-Lin S."/>
            <person name="Thomas P.J."/>
            <person name="Park M."/>
            <person name="Weingarten R.A."/>
            <person name="Less J."/>
            <person name="Dekker J.P."/>
            <person name="Frank K.M."/>
            <person name="Musser K.A."/>
            <person name="Mcquiston J.R."/>
            <person name="Henderson D.K."/>
            <person name="Lau A.F."/>
            <person name="Palmore T.N."/>
            <person name="Segre J.A."/>
        </authorList>
    </citation>
    <scope>NUCLEOTIDE SEQUENCE [LARGE SCALE GENOMIC DNA]</scope>
    <source>
        <strain evidence="3 5">SK-NIH.Env10_0317</strain>
    </source>
</reference>
<dbReference type="EMBL" id="CP018821">
    <property type="protein sequence ID" value="APR55271.1"/>
    <property type="molecule type" value="Genomic_DNA"/>
</dbReference>
<organism evidence="2 4">
    <name type="scientific">Sphingomonas koreensis</name>
    <dbReference type="NCBI Taxonomy" id="93064"/>
    <lineage>
        <taxon>Bacteria</taxon>
        <taxon>Pseudomonadati</taxon>
        <taxon>Pseudomonadota</taxon>
        <taxon>Alphaproteobacteria</taxon>
        <taxon>Sphingomonadales</taxon>
        <taxon>Sphingomonadaceae</taxon>
        <taxon>Sphingomonas</taxon>
    </lineage>
</organism>
<proteinExistence type="predicted"/>
<evidence type="ECO:0000313" key="4">
    <source>
        <dbReference type="Proteomes" id="UP000185161"/>
    </source>
</evidence>
<keyword evidence="4" id="KW-1185">Reference proteome</keyword>
<feature type="region of interest" description="Disordered" evidence="1">
    <location>
        <begin position="1"/>
        <end position="47"/>
    </location>
</feature>
<evidence type="ECO:0000313" key="3">
    <source>
        <dbReference type="EMBL" id="RSV00247.1"/>
    </source>
</evidence>
<reference evidence="2" key="1">
    <citation type="submission" date="2016-12" db="EMBL/GenBank/DDBJ databases">
        <title>Whole genome sequencing of Sphingomonas koreensis.</title>
        <authorList>
            <person name="Conlan S."/>
            <person name="Thomas P.J."/>
            <person name="Mullikin J."/>
            <person name="Palmore T.N."/>
            <person name="Frank K.M."/>
            <person name="Segre J.A."/>
        </authorList>
    </citation>
    <scope>NUCLEOTIDE SEQUENCE</scope>
    <source>
        <strain evidence="2">ABOJV</strain>
        <plasmid evidence="2">tig00000001</plasmid>
    </source>
</reference>
<reference evidence="4" key="2">
    <citation type="submission" date="2016-12" db="EMBL/GenBank/DDBJ databases">
        <title>Whole genome sequencing of Sphingomonas sp. ABOJV.</title>
        <authorList>
            <person name="Conlan S."/>
            <person name="Thomas P.J."/>
            <person name="Mullikin J."/>
            <person name="Palmore T.N."/>
            <person name="Frank K.M."/>
            <person name="Segre J.A."/>
        </authorList>
    </citation>
    <scope>NUCLEOTIDE SEQUENCE [LARGE SCALE GENOMIC DNA]</scope>
    <source>
        <strain evidence="4">ABOJV</strain>
        <plasmid evidence="4">Plasmid tig00000001</plasmid>
    </source>
</reference>